<dbReference type="GO" id="GO:0005509">
    <property type="term" value="F:calcium ion binding"/>
    <property type="evidence" value="ECO:0007669"/>
    <property type="project" value="InterPro"/>
</dbReference>
<keyword evidence="5" id="KW-0732">Signal</keyword>
<dbReference type="InterPro" id="IPR036383">
    <property type="entry name" value="TSP1_rpt_sf"/>
</dbReference>
<dbReference type="Pfam" id="PF00090">
    <property type="entry name" value="TSP_1"/>
    <property type="match status" value="1"/>
</dbReference>
<dbReference type="PROSITE" id="PS50026">
    <property type="entry name" value="EGF_3"/>
    <property type="match status" value="1"/>
</dbReference>
<dbReference type="SUPFAM" id="SSF57196">
    <property type="entry name" value="EGF/Laminin"/>
    <property type="match status" value="1"/>
</dbReference>
<gene>
    <name evidence="7" type="ORF">LSH36_930g00127</name>
</gene>
<dbReference type="SUPFAM" id="SSF57184">
    <property type="entry name" value="Growth factor receptor domain"/>
    <property type="match status" value="1"/>
</dbReference>
<evidence type="ECO:0000313" key="7">
    <source>
        <dbReference type="EMBL" id="KAK2142636.1"/>
    </source>
</evidence>
<dbReference type="InterPro" id="IPR000884">
    <property type="entry name" value="TSP1_rpt"/>
</dbReference>
<proteinExistence type="predicted"/>
<keyword evidence="8" id="KW-1185">Reference proteome</keyword>
<evidence type="ECO:0000256" key="3">
    <source>
        <dbReference type="ARBA" id="ARBA00023157"/>
    </source>
</evidence>
<dbReference type="InterPro" id="IPR000742">
    <property type="entry name" value="EGF"/>
</dbReference>
<dbReference type="Gene3D" id="2.10.25.10">
    <property type="entry name" value="Laminin"/>
    <property type="match status" value="1"/>
</dbReference>
<dbReference type="EMBL" id="JAODUP010000930">
    <property type="protein sequence ID" value="KAK2142636.1"/>
    <property type="molecule type" value="Genomic_DNA"/>
</dbReference>
<organism evidence="7 8">
    <name type="scientific">Paralvinella palmiformis</name>
    <dbReference type="NCBI Taxonomy" id="53620"/>
    <lineage>
        <taxon>Eukaryota</taxon>
        <taxon>Metazoa</taxon>
        <taxon>Spiralia</taxon>
        <taxon>Lophotrochozoa</taxon>
        <taxon>Annelida</taxon>
        <taxon>Polychaeta</taxon>
        <taxon>Sedentaria</taxon>
        <taxon>Canalipalpata</taxon>
        <taxon>Terebellida</taxon>
        <taxon>Terebelliformia</taxon>
        <taxon>Alvinellidae</taxon>
        <taxon>Paralvinella</taxon>
    </lineage>
</organism>
<dbReference type="FunFam" id="2.10.25.10:FF:000031">
    <property type="entry name" value="neurogenic locus notch homolog protein 3"/>
    <property type="match status" value="1"/>
</dbReference>
<evidence type="ECO:0000256" key="1">
    <source>
        <dbReference type="ARBA" id="ARBA00022536"/>
    </source>
</evidence>
<dbReference type="Gene3D" id="2.20.100.10">
    <property type="entry name" value="Thrombospondin type-1 (TSP1) repeat"/>
    <property type="match status" value="1"/>
</dbReference>
<comment type="caution">
    <text evidence="4">Lacks conserved residue(s) required for the propagation of feature annotation.</text>
</comment>
<evidence type="ECO:0000256" key="4">
    <source>
        <dbReference type="PROSITE-ProRule" id="PRU00076"/>
    </source>
</evidence>
<dbReference type="PROSITE" id="PS00010">
    <property type="entry name" value="ASX_HYDROXYL"/>
    <property type="match status" value="1"/>
</dbReference>
<evidence type="ECO:0000256" key="5">
    <source>
        <dbReference type="SAM" id="SignalP"/>
    </source>
</evidence>
<dbReference type="CDD" id="cd00054">
    <property type="entry name" value="EGF_CA"/>
    <property type="match status" value="1"/>
</dbReference>
<dbReference type="InterPro" id="IPR001881">
    <property type="entry name" value="EGF-like_Ca-bd_dom"/>
</dbReference>
<dbReference type="SMART" id="SM00179">
    <property type="entry name" value="EGF_CA"/>
    <property type="match status" value="1"/>
</dbReference>
<feature type="disulfide bond" evidence="4">
    <location>
        <begin position="193"/>
        <end position="203"/>
    </location>
</feature>
<dbReference type="PROSITE" id="PS50092">
    <property type="entry name" value="TSP1"/>
    <property type="match status" value="1"/>
</dbReference>
<keyword evidence="1 4" id="KW-0245">EGF-like domain</keyword>
<dbReference type="Proteomes" id="UP001208570">
    <property type="component" value="Unassembled WGS sequence"/>
</dbReference>
<dbReference type="PROSITE" id="PS01186">
    <property type="entry name" value="EGF_2"/>
    <property type="match status" value="1"/>
</dbReference>
<feature type="disulfide bond" evidence="4">
    <location>
        <begin position="214"/>
        <end position="223"/>
    </location>
</feature>
<dbReference type="PROSITE" id="PS00022">
    <property type="entry name" value="EGF_1"/>
    <property type="match status" value="2"/>
</dbReference>
<accession>A0AAD9IX80</accession>
<feature type="chain" id="PRO_5042012913" description="EGF-like domain-containing protein" evidence="5">
    <location>
        <begin position="19"/>
        <end position="294"/>
    </location>
</feature>
<feature type="domain" description="EGF-like" evidence="6">
    <location>
        <begin position="189"/>
        <end position="224"/>
    </location>
</feature>
<dbReference type="InterPro" id="IPR009030">
    <property type="entry name" value="Growth_fac_rcpt_cys_sf"/>
</dbReference>
<evidence type="ECO:0000259" key="6">
    <source>
        <dbReference type="PROSITE" id="PS50026"/>
    </source>
</evidence>
<name>A0AAD9IX80_9ANNE</name>
<dbReference type="Pfam" id="PF00008">
    <property type="entry name" value="EGF"/>
    <property type="match status" value="1"/>
</dbReference>
<dbReference type="InterPro" id="IPR051022">
    <property type="entry name" value="Notch_Cell-Fate_Det"/>
</dbReference>
<comment type="caution">
    <text evidence="7">The sequence shown here is derived from an EMBL/GenBank/DDBJ whole genome shotgun (WGS) entry which is preliminary data.</text>
</comment>
<dbReference type="AlphaFoldDB" id="A0AAD9IX80"/>
<sequence>MISPVLALVVICVRQVSAISGGVLYAYGADVQDTSPPDKSLNRYSITFPKDIKIMGRTTKEIKVSVSTRGEVKYQNVLFKLFGNPPQTFDLAANSQSQMYYRMTTDSTFLRKLADEINSLPGGGSHLPTHLKVGNSGTPFRWIFRIDLCETCLGLPRGICVASSHIDDETECFCHPKYRGSMCEIDIAAINECMSSPCEQGECVDRYDSFVCQCPAGFQGERCEFQIDPGTSGPWSGWSTCSKTCDYGIRQRNEIKSFLQFSFSLTCVISEYPVDDTHCILIVGAKPMLQVTDI</sequence>
<evidence type="ECO:0000256" key="2">
    <source>
        <dbReference type="ARBA" id="ARBA00022737"/>
    </source>
</evidence>
<dbReference type="InterPro" id="IPR000152">
    <property type="entry name" value="EGF-type_Asp/Asn_hydroxyl_site"/>
</dbReference>
<evidence type="ECO:0000313" key="8">
    <source>
        <dbReference type="Proteomes" id="UP001208570"/>
    </source>
</evidence>
<feature type="signal peptide" evidence="5">
    <location>
        <begin position="1"/>
        <end position="18"/>
    </location>
</feature>
<dbReference type="PANTHER" id="PTHR24049">
    <property type="entry name" value="CRUMBS FAMILY MEMBER"/>
    <property type="match status" value="1"/>
</dbReference>
<protein>
    <recommendedName>
        <fullName evidence="6">EGF-like domain-containing protein</fullName>
    </recommendedName>
</protein>
<keyword evidence="2" id="KW-0677">Repeat</keyword>
<keyword evidence="3 4" id="KW-1015">Disulfide bond</keyword>
<reference evidence="7" key="1">
    <citation type="journal article" date="2023" name="Mol. Biol. Evol.">
        <title>Third-Generation Sequencing Reveals the Adaptive Role of the Epigenome in Three Deep-Sea Polychaetes.</title>
        <authorList>
            <person name="Perez M."/>
            <person name="Aroh O."/>
            <person name="Sun Y."/>
            <person name="Lan Y."/>
            <person name="Juniper S.K."/>
            <person name="Young C.R."/>
            <person name="Angers B."/>
            <person name="Qian P.Y."/>
        </authorList>
    </citation>
    <scope>NUCLEOTIDE SEQUENCE</scope>
    <source>
        <strain evidence="7">P08H-3</strain>
    </source>
</reference>
<dbReference type="SMART" id="SM00181">
    <property type="entry name" value="EGF"/>
    <property type="match status" value="2"/>
</dbReference>